<dbReference type="SUPFAM" id="SSF55781">
    <property type="entry name" value="GAF domain-like"/>
    <property type="match status" value="1"/>
</dbReference>
<dbReference type="InterPro" id="IPR003018">
    <property type="entry name" value="GAF"/>
</dbReference>
<dbReference type="InterPro" id="IPR036971">
    <property type="entry name" value="PDEase_catalytic_dom_sf"/>
</dbReference>
<dbReference type="GO" id="GO:0047555">
    <property type="term" value="F:3',5'-cyclic-GMP phosphodiesterase activity"/>
    <property type="evidence" value="ECO:0007669"/>
    <property type="project" value="UniProtKB-EC"/>
</dbReference>
<dbReference type="Gene3D" id="3.30.450.40">
    <property type="match status" value="1"/>
</dbReference>
<keyword evidence="9" id="KW-1185">Reference proteome</keyword>
<reference evidence="8" key="1">
    <citation type="journal article" date="2023" name="Insect Mol. Biol.">
        <title>Genome sequencing provides insights into the evolution of gene families encoding plant cell wall-degrading enzymes in longhorned beetles.</title>
        <authorList>
            <person name="Shin N.R."/>
            <person name="Okamura Y."/>
            <person name="Kirsch R."/>
            <person name="Pauchet Y."/>
        </authorList>
    </citation>
    <scope>NUCLEOTIDE SEQUENCE</scope>
    <source>
        <strain evidence="8">RBIC_L_NR</strain>
    </source>
</reference>
<dbReference type="SUPFAM" id="SSF109604">
    <property type="entry name" value="HD-domain/PDEase-like"/>
    <property type="match status" value="1"/>
</dbReference>
<dbReference type="PROSITE" id="PS51845">
    <property type="entry name" value="PDEASE_I_2"/>
    <property type="match status" value="1"/>
</dbReference>
<evidence type="ECO:0000256" key="2">
    <source>
        <dbReference type="ARBA" id="ARBA00007648"/>
    </source>
</evidence>
<gene>
    <name evidence="8" type="ORF">NQ314_001204</name>
</gene>
<sequence>MPIKNSSGQIIGVIQLINKFNDLPFTKNDENFVEAFAIFCGMGIHNTHMYERAIVAIAKQNVTLEVLSYHATASLEDAQRLRVVSEDPCWALEEHRDLLRAMSMTVCDLAAITKPWEVEKRVAELVSSEFFEQGDIEREKLKITPISFAMLSDKLEPLVEGVRQNRIKWLEIAAANCLMPETEMNKERDNNDNLSKPSSPEQNHNSSPNENSCSTLTD</sequence>
<evidence type="ECO:0000256" key="5">
    <source>
        <dbReference type="ARBA" id="ARBA00022801"/>
    </source>
</evidence>
<proteinExistence type="inferred from homology"/>
<feature type="compositionally biased region" description="Polar residues" evidence="6">
    <location>
        <begin position="192"/>
        <end position="218"/>
    </location>
</feature>
<dbReference type="InterPro" id="IPR029016">
    <property type="entry name" value="GAF-like_dom_sf"/>
</dbReference>
<keyword evidence="4" id="KW-0479">Metal-binding</keyword>
<evidence type="ECO:0000313" key="8">
    <source>
        <dbReference type="EMBL" id="KAJ8970487.1"/>
    </source>
</evidence>
<evidence type="ECO:0000256" key="6">
    <source>
        <dbReference type="SAM" id="MobiDB-lite"/>
    </source>
</evidence>
<dbReference type="EMBL" id="JANEYF010000345">
    <property type="protein sequence ID" value="KAJ8970487.1"/>
    <property type="molecule type" value="Genomic_DNA"/>
</dbReference>
<dbReference type="EC" id="3.1.4.35" evidence="3"/>
<dbReference type="GO" id="GO:0007165">
    <property type="term" value="P:signal transduction"/>
    <property type="evidence" value="ECO:0007669"/>
    <property type="project" value="InterPro"/>
</dbReference>
<comment type="similarity">
    <text evidence="2">Belongs to the cyclic nucleotide phosphodiesterase family.</text>
</comment>
<dbReference type="Pfam" id="PF00233">
    <property type="entry name" value="PDEase_I"/>
    <property type="match status" value="1"/>
</dbReference>
<dbReference type="GO" id="GO:0046872">
    <property type="term" value="F:metal ion binding"/>
    <property type="evidence" value="ECO:0007669"/>
    <property type="project" value="UniProtKB-KW"/>
</dbReference>
<comment type="caution">
    <text evidence="8">The sequence shown here is derived from an EMBL/GenBank/DDBJ whole genome shotgun (WGS) entry which is preliminary data.</text>
</comment>
<evidence type="ECO:0000256" key="3">
    <source>
        <dbReference type="ARBA" id="ARBA00012319"/>
    </source>
</evidence>
<feature type="region of interest" description="Disordered" evidence="6">
    <location>
        <begin position="181"/>
        <end position="218"/>
    </location>
</feature>
<evidence type="ECO:0000256" key="1">
    <source>
        <dbReference type="ARBA" id="ARBA00001968"/>
    </source>
</evidence>
<accession>A0AAV8ZV06</accession>
<evidence type="ECO:0000259" key="7">
    <source>
        <dbReference type="PROSITE" id="PS51845"/>
    </source>
</evidence>
<feature type="domain" description="PDEase" evidence="7">
    <location>
        <begin position="1"/>
        <end position="218"/>
    </location>
</feature>
<dbReference type="PANTHER" id="PTHR11347">
    <property type="entry name" value="CYCLIC NUCLEOTIDE PHOSPHODIESTERASE"/>
    <property type="match status" value="1"/>
</dbReference>
<dbReference type="Pfam" id="PF01590">
    <property type="entry name" value="GAF"/>
    <property type="match status" value="1"/>
</dbReference>
<dbReference type="AlphaFoldDB" id="A0AAV8ZV06"/>
<evidence type="ECO:0000256" key="4">
    <source>
        <dbReference type="ARBA" id="ARBA00022723"/>
    </source>
</evidence>
<dbReference type="Gene3D" id="1.10.1300.10">
    <property type="entry name" value="3'5'-cyclic nucleotide phosphodiesterase, catalytic domain"/>
    <property type="match status" value="1"/>
</dbReference>
<evidence type="ECO:0000313" key="9">
    <source>
        <dbReference type="Proteomes" id="UP001162156"/>
    </source>
</evidence>
<name>A0AAV8ZV06_9CUCU</name>
<keyword evidence="5" id="KW-0378">Hydrolase</keyword>
<dbReference type="Proteomes" id="UP001162156">
    <property type="component" value="Unassembled WGS sequence"/>
</dbReference>
<dbReference type="InterPro" id="IPR002073">
    <property type="entry name" value="PDEase_catalytic_dom"/>
</dbReference>
<comment type="cofactor">
    <cofactor evidence="1">
        <name>a divalent metal cation</name>
        <dbReference type="ChEBI" id="CHEBI:60240"/>
    </cofactor>
</comment>
<organism evidence="8 9">
    <name type="scientific">Rhamnusium bicolor</name>
    <dbReference type="NCBI Taxonomy" id="1586634"/>
    <lineage>
        <taxon>Eukaryota</taxon>
        <taxon>Metazoa</taxon>
        <taxon>Ecdysozoa</taxon>
        <taxon>Arthropoda</taxon>
        <taxon>Hexapoda</taxon>
        <taxon>Insecta</taxon>
        <taxon>Pterygota</taxon>
        <taxon>Neoptera</taxon>
        <taxon>Endopterygota</taxon>
        <taxon>Coleoptera</taxon>
        <taxon>Polyphaga</taxon>
        <taxon>Cucujiformia</taxon>
        <taxon>Chrysomeloidea</taxon>
        <taxon>Cerambycidae</taxon>
        <taxon>Lepturinae</taxon>
        <taxon>Rhagiini</taxon>
        <taxon>Rhamnusium</taxon>
    </lineage>
</organism>
<protein>
    <recommendedName>
        <fullName evidence="3">3',5'-cyclic-GMP phosphodiesterase</fullName>
        <ecNumber evidence="3">3.1.4.35</ecNumber>
    </recommendedName>
</protein>